<dbReference type="PROSITE" id="PS51257">
    <property type="entry name" value="PROKAR_LIPOPROTEIN"/>
    <property type="match status" value="1"/>
</dbReference>
<protein>
    <submittedName>
        <fullName evidence="3">Type IV pilus biogenesis/stability protein PilW</fullName>
    </submittedName>
</protein>
<keyword evidence="2" id="KW-0732">Signal</keyword>
<dbReference type="Gene3D" id="1.25.40.10">
    <property type="entry name" value="Tetratricopeptide repeat domain"/>
    <property type="match status" value="1"/>
</dbReference>
<keyword evidence="1" id="KW-0802">TPR repeat</keyword>
<comment type="caution">
    <text evidence="3">The sequence shown here is derived from an EMBL/GenBank/DDBJ whole genome shotgun (WGS) entry which is preliminary data.</text>
</comment>
<dbReference type="RefSeq" id="WP_225251196.1">
    <property type="nucleotide sequence ID" value="NZ_JAIWIU010000107.1"/>
</dbReference>
<evidence type="ECO:0000313" key="3">
    <source>
        <dbReference type="EMBL" id="MCA2017476.1"/>
    </source>
</evidence>
<evidence type="ECO:0000256" key="1">
    <source>
        <dbReference type="PROSITE-ProRule" id="PRU00339"/>
    </source>
</evidence>
<dbReference type="Proteomes" id="UP001199044">
    <property type="component" value="Unassembled WGS sequence"/>
</dbReference>
<sequence length="222" mass="25340">MPKLPVRLLLLLCFLSGCVHQSSQNKAHDPQAIAAARIALGLAYLAQGDNVRAKQNIDRALEVMPDSLSAQLALTYYYEKVGEIDKTKRAFATALKRHPHSGDLLNNYGAFLCRQHQYADSLYYFDQALVTPNYLDLAATYENAALCAWQGNIDSKAQHYFIQAKHYLPQSERLARNFIRWNIETERWEEGQKAITDYQRQFGENRFSVEAQRTIDKGAHKS</sequence>
<dbReference type="SUPFAM" id="SSF48452">
    <property type="entry name" value="TPR-like"/>
    <property type="match status" value="1"/>
</dbReference>
<proteinExistence type="predicted"/>
<dbReference type="NCBIfam" id="TIGR02521">
    <property type="entry name" value="type_IV_pilW"/>
    <property type="match status" value="1"/>
</dbReference>
<keyword evidence="4" id="KW-1185">Reference proteome</keyword>
<evidence type="ECO:0000256" key="2">
    <source>
        <dbReference type="SAM" id="SignalP"/>
    </source>
</evidence>
<evidence type="ECO:0000313" key="4">
    <source>
        <dbReference type="Proteomes" id="UP001199044"/>
    </source>
</evidence>
<dbReference type="EMBL" id="JAIWIU010000107">
    <property type="protein sequence ID" value="MCA2017476.1"/>
    <property type="molecule type" value="Genomic_DNA"/>
</dbReference>
<reference evidence="4" key="1">
    <citation type="submission" date="2023-07" db="EMBL/GenBank/DDBJ databases">
        <title>Molecular identification of indigenous halophilic bacteria isolated from red sea cost, biodegradation of synthetic dyes and assessment of degraded metabolite toxicity.</title>
        <authorList>
            <person name="Chaieb K."/>
            <person name="Altayb H.N."/>
        </authorList>
    </citation>
    <scope>NUCLEOTIDE SEQUENCE [LARGE SCALE GENOMIC DNA]</scope>
    <source>
        <strain evidence="4">K20</strain>
    </source>
</reference>
<dbReference type="PROSITE" id="PS50005">
    <property type="entry name" value="TPR"/>
    <property type="match status" value="1"/>
</dbReference>
<accession>A0ABS7YP85</accession>
<feature type="signal peptide" evidence="2">
    <location>
        <begin position="1"/>
        <end position="21"/>
    </location>
</feature>
<feature type="chain" id="PRO_5046348081" evidence="2">
    <location>
        <begin position="22"/>
        <end position="222"/>
    </location>
</feature>
<organism evidence="3 4">
    <name type="scientific">Vibrio tritonius</name>
    <dbReference type="NCBI Taxonomy" id="1435069"/>
    <lineage>
        <taxon>Bacteria</taxon>
        <taxon>Pseudomonadati</taxon>
        <taxon>Pseudomonadota</taxon>
        <taxon>Gammaproteobacteria</taxon>
        <taxon>Vibrionales</taxon>
        <taxon>Vibrionaceae</taxon>
        <taxon>Vibrio</taxon>
    </lineage>
</organism>
<feature type="repeat" description="TPR" evidence="1">
    <location>
        <begin position="34"/>
        <end position="67"/>
    </location>
</feature>
<name>A0ABS7YP85_9VIBR</name>
<dbReference type="InterPro" id="IPR011990">
    <property type="entry name" value="TPR-like_helical_dom_sf"/>
</dbReference>
<dbReference type="InterPro" id="IPR013360">
    <property type="entry name" value="Pilus_4_PilW"/>
</dbReference>
<dbReference type="SMART" id="SM00028">
    <property type="entry name" value="TPR"/>
    <property type="match status" value="3"/>
</dbReference>
<gene>
    <name evidence="3" type="primary">pilW</name>
    <name evidence="3" type="ORF">LDJ79_15230</name>
</gene>
<dbReference type="InterPro" id="IPR019734">
    <property type="entry name" value="TPR_rpt"/>
</dbReference>